<dbReference type="AlphaFoldDB" id="A0AAD6WWU5"/>
<accession>A0AAD6WWU5</accession>
<evidence type="ECO:0000256" key="1">
    <source>
        <dbReference type="SAM" id="MobiDB-lite"/>
    </source>
</evidence>
<name>A0AAD6WWU5_9AGAR</name>
<organism evidence="2 3">
    <name type="scientific">Mycena alexandri</name>
    <dbReference type="NCBI Taxonomy" id="1745969"/>
    <lineage>
        <taxon>Eukaryota</taxon>
        <taxon>Fungi</taxon>
        <taxon>Dikarya</taxon>
        <taxon>Basidiomycota</taxon>
        <taxon>Agaricomycotina</taxon>
        <taxon>Agaricomycetes</taxon>
        <taxon>Agaricomycetidae</taxon>
        <taxon>Agaricales</taxon>
        <taxon>Marasmiineae</taxon>
        <taxon>Mycenaceae</taxon>
        <taxon>Mycena</taxon>
    </lineage>
</organism>
<evidence type="ECO:0008006" key="4">
    <source>
        <dbReference type="Google" id="ProtNLM"/>
    </source>
</evidence>
<comment type="caution">
    <text evidence="2">The sequence shown here is derived from an EMBL/GenBank/DDBJ whole genome shotgun (WGS) entry which is preliminary data.</text>
</comment>
<dbReference type="EMBL" id="JARJCM010000091">
    <property type="protein sequence ID" value="KAJ7030383.1"/>
    <property type="molecule type" value="Genomic_DNA"/>
</dbReference>
<feature type="compositionally biased region" description="Basic and acidic residues" evidence="1">
    <location>
        <begin position="104"/>
        <end position="120"/>
    </location>
</feature>
<evidence type="ECO:0000313" key="2">
    <source>
        <dbReference type="EMBL" id="KAJ7030383.1"/>
    </source>
</evidence>
<feature type="compositionally biased region" description="Low complexity" evidence="1">
    <location>
        <begin position="55"/>
        <end position="78"/>
    </location>
</feature>
<sequence>MNSTPATSPSSETSVYFDAPILHMSSISPTTEGVPAVSVATPPDPSAANQKPDFAAEAHAALAAQTPSPESEPISEPPAAMTVSDPLATTVSTSPVPQTEAELAESRDVVDPNGVPEHKASPPSTISPHGHARAASLGYAPSIGNRSVFTNADGQTIAGSTFINGAGTTGPNATAEHNESLHQRAASADATLSEQQKSRIAKNGAKGNKQLAKIIKTEAKVEKKALNVALKELASLQKIQKTAVKREAKAQALYTKTLSTFQKHEAAFLAARTKYEASQAQLTSNTEALEISRNNAKEATASMQDKSQEVDGLRTMFEVDEKEREVKIVELTGKPSTSSRWSILG</sequence>
<protein>
    <recommendedName>
        <fullName evidence="4">DNA binding protein Ncp1</fullName>
    </recommendedName>
</protein>
<gene>
    <name evidence="2" type="ORF">C8F04DRAFT_732036</name>
</gene>
<feature type="region of interest" description="Disordered" evidence="1">
    <location>
        <begin position="26"/>
        <end position="132"/>
    </location>
</feature>
<proteinExistence type="predicted"/>
<feature type="region of interest" description="Disordered" evidence="1">
    <location>
        <begin position="163"/>
        <end position="207"/>
    </location>
</feature>
<feature type="compositionally biased region" description="Polar residues" evidence="1">
    <location>
        <begin position="87"/>
        <end position="97"/>
    </location>
</feature>
<dbReference type="Proteomes" id="UP001218188">
    <property type="component" value="Unassembled WGS sequence"/>
</dbReference>
<keyword evidence="3" id="KW-1185">Reference proteome</keyword>
<evidence type="ECO:0000313" key="3">
    <source>
        <dbReference type="Proteomes" id="UP001218188"/>
    </source>
</evidence>
<reference evidence="2" key="1">
    <citation type="submission" date="2023-03" db="EMBL/GenBank/DDBJ databases">
        <title>Massive genome expansion in bonnet fungi (Mycena s.s.) driven by repeated elements and novel gene families across ecological guilds.</title>
        <authorList>
            <consortium name="Lawrence Berkeley National Laboratory"/>
            <person name="Harder C.B."/>
            <person name="Miyauchi S."/>
            <person name="Viragh M."/>
            <person name="Kuo A."/>
            <person name="Thoen E."/>
            <person name="Andreopoulos B."/>
            <person name="Lu D."/>
            <person name="Skrede I."/>
            <person name="Drula E."/>
            <person name="Henrissat B."/>
            <person name="Morin E."/>
            <person name="Kohler A."/>
            <person name="Barry K."/>
            <person name="LaButti K."/>
            <person name="Morin E."/>
            <person name="Salamov A."/>
            <person name="Lipzen A."/>
            <person name="Mereny Z."/>
            <person name="Hegedus B."/>
            <person name="Baldrian P."/>
            <person name="Stursova M."/>
            <person name="Weitz H."/>
            <person name="Taylor A."/>
            <person name="Grigoriev I.V."/>
            <person name="Nagy L.G."/>
            <person name="Martin F."/>
            <person name="Kauserud H."/>
        </authorList>
    </citation>
    <scope>NUCLEOTIDE SEQUENCE</scope>
    <source>
        <strain evidence="2">CBHHK200</strain>
    </source>
</reference>